<protein>
    <submittedName>
        <fullName evidence="5">N-6 DNA methylase</fullName>
    </submittedName>
</protein>
<keyword evidence="2" id="KW-0680">Restriction system</keyword>
<evidence type="ECO:0000313" key="6">
    <source>
        <dbReference type="Proteomes" id="UP000271925"/>
    </source>
</evidence>
<gene>
    <name evidence="5" type="ORF">EHT25_10575</name>
</gene>
<dbReference type="GO" id="GO:0009307">
    <property type="term" value="P:DNA restriction-modification system"/>
    <property type="evidence" value="ECO:0007669"/>
    <property type="project" value="UniProtKB-KW"/>
</dbReference>
<keyword evidence="6" id="KW-1185">Reference proteome</keyword>
<sequence length="776" mass="89985">MSKQQLNTDSPLSVKIEDDKIFAPLKDKWLIINPLERVRQNYITILVNQYGFALQQIEQDVELNYFKPGQGKAKADIVVWKSEQDRKEGKKPIIVVECKAQNITIHEEDYFQGSNFAFWIEADFFVMTNEKETKFFKVIKEYTPRVIEEVVELPTFKDFSNSKKLHEFETKTKAFTREEFSKVLFKCHNIIRNNDKLSPEAAFDEISKILFIKIRYERQHSISKAIFSEKVFQKLKDSFENTTINTSLPFYQHLFEQTKKSFIDDDLFDPNDSLKIRENSFLQTVRELEKFNLSNTSDDIKGIAFEEFLGRTFRGELGQFFTPRTIVNYMTEVLDPQEGETICDPCCGSGGFLIKAFEYVRDKIEKHIHAIKGEVKKRYYTEEYDRLSKKDQLIVDQKVQKHFKSLNEELDLNNPNGRLRRLSYNCIFGTDANPRMARTAKMNMIMHGDGHGGVHHHDGLLNVNGIYDGRFDIILTNPPFGARVEKTLNITISDLPSTARIEQYKARYGEDYEEIAVAQIRNNLDKPLLNLFDVGQFSGLTEVLFMERCLNLLKPGGRMGIVLPEGVLNNSALQKIREYIESRAKLINITSIPQDVFIASGATVKPSLIFLRKFTEIEDAQYKQIVKEETERVNLMYNSQLTKVTEEHATQRAELKANKFKDGLRDIDKQYREKRRAIEEEMAELIKHSVKTRFNYPVPMVEVEKAGISSTGAKIDNELLDVAKEYRAYRMSNKLWEDKGEGGNYFINDDDSMSYLSLSDVNSNDQKKSIITENFM</sequence>
<dbReference type="PRINTS" id="PR00507">
    <property type="entry name" value="N12N6MTFRASE"/>
</dbReference>
<dbReference type="InterPro" id="IPR029464">
    <property type="entry name" value="HSDR_N"/>
</dbReference>
<dbReference type="EMBL" id="RQJO01000008">
    <property type="protein sequence ID" value="RRB03968.1"/>
    <property type="molecule type" value="Genomic_DNA"/>
</dbReference>
<feature type="domain" description="DNA methylase adenine-specific" evidence="3">
    <location>
        <begin position="298"/>
        <end position="368"/>
    </location>
</feature>
<proteinExistence type="inferred from homology"/>
<name>A0A3P1BSA2_9BACT</name>
<dbReference type="PANTHER" id="PTHR42998:SF1">
    <property type="entry name" value="TYPE I RESTRICTION ENZYME HINDI METHYLASE SUBUNIT"/>
    <property type="match status" value="1"/>
</dbReference>
<dbReference type="SUPFAM" id="SSF53335">
    <property type="entry name" value="S-adenosyl-L-methionine-dependent methyltransferases"/>
    <property type="match status" value="1"/>
</dbReference>
<evidence type="ECO:0000256" key="2">
    <source>
        <dbReference type="ARBA" id="ARBA00022747"/>
    </source>
</evidence>
<organism evidence="5 6">
    <name type="scientific">Larkinella rosea</name>
    <dbReference type="NCBI Taxonomy" id="2025312"/>
    <lineage>
        <taxon>Bacteria</taxon>
        <taxon>Pseudomonadati</taxon>
        <taxon>Bacteroidota</taxon>
        <taxon>Cytophagia</taxon>
        <taxon>Cytophagales</taxon>
        <taxon>Spirosomataceae</taxon>
        <taxon>Larkinella</taxon>
    </lineage>
</organism>
<dbReference type="AlphaFoldDB" id="A0A3P1BSA2"/>
<comment type="similarity">
    <text evidence="1">Belongs to the N(4)/N(6)-methyltransferase family.</text>
</comment>
<feature type="domain" description="Type I restriction enzyme R protein N-terminal" evidence="4">
    <location>
        <begin position="36"/>
        <end position="154"/>
    </location>
</feature>
<comment type="caution">
    <text evidence="5">The sequence shown here is derived from an EMBL/GenBank/DDBJ whole genome shotgun (WGS) entry which is preliminary data.</text>
</comment>
<feature type="domain" description="DNA methylase adenine-specific" evidence="3">
    <location>
        <begin position="542"/>
        <end position="655"/>
    </location>
</feature>
<dbReference type="InterPro" id="IPR002052">
    <property type="entry name" value="DNA_methylase_N6_adenine_CS"/>
</dbReference>
<dbReference type="GO" id="GO:0003677">
    <property type="term" value="F:DNA binding"/>
    <property type="evidence" value="ECO:0007669"/>
    <property type="project" value="InterPro"/>
</dbReference>
<dbReference type="InterPro" id="IPR052916">
    <property type="entry name" value="Type-I_RE_MTase_Subunit"/>
</dbReference>
<dbReference type="InterPro" id="IPR029063">
    <property type="entry name" value="SAM-dependent_MTases_sf"/>
</dbReference>
<feature type="domain" description="DNA methylase adenine-specific" evidence="3">
    <location>
        <begin position="426"/>
        <end position="485"/>
    </location>
</feature>
<dbReference type="RefSeq" id="WP_124874225.1">
    <property type="nucleotide sequence ID" value="NZ_RQJO01000008.1"/>
</dbReference>
<dbReference type="Proteomes" id="UP000271925">
    <property type="component" value="Unassembled WGS sequence"/>
</dbReference>
<evidence type="ECO:0000259" key="3">
    <source>
        <dbReference type="Pfam" id="PF02384"/>
    </source>
</evidence>
<dbReference type="Pfam" id="PF13588">
    <property type="entry name" value="HSDR_N_2"/>
    <property type="match status" value="1"/>
</dbReference>
<dbReference type="Gene3D" id="3.40.50.150">
    <property type="entry name" value="Vaccinia Virus protein VP39"/>
    <property type="match status" value="1"/>
</dbReference>
<dbReference type="GO" id="GO:0032259">
    <property type="term" value="P:methylation"/>
    <property type="evidence" value="ECO:0007669"/>
    <property type="project" value="UniProtKB-KW"/>
</dbReference>
<dbReference type="InterPro" id="IPR003356">
    <property type="entry name" value="DNA_methylase_A-5"/>
</dbReference>
<evidence type="ECO:0000256" key="1">
    <source>
        <dbReference type="ARBA" id="ARBA00006594"/>
    </source>
</evidence>
<keyword evidence="5" id="KW-0808">Transferase</keyword>
<dbReference type="Pfam" id="PF02384">
    <property type="entry name" value="N6_Mtase"/>
    <property type="match status" value="3"/>
</dbReference>
<dbReference type="OrthoDB" id="9814572at2"/>
<keyword evidence="5" id="KW-0489">Methyltransferase</keyword>
<accession>A0A3P1BSA2</accession>
<dbReference type="PANTHER" id="PTHR42998">
    <property type="entry name" value="TYPE I RESTRICTION ENZYME HINDVIIP M PROTEIN-RELATED"/>
    <property type="match status" value="1"/>
</dbReference>
<evidence type="ECO:0000313" key="5">
    <source>
        <dbReference type="EMBL" id="RRB03968.1"/>
    </source>
</evidence>
<dbReference type="PROSITE" id="PS00092">
    <property type="entry name" value="N6_MTASE"/>
    <property type="match status" value="1"/>
</dbReference>
<evidence type="ECO:0000259" key="4">
    <source>
        <dbReference type="Pfam" id="PF13588"/>
    </source>
</evidence>
<reference evidence="5 6" key="1">
    <citation type="submission" date="2018-11" db="EMBL/GenBank/DDBJ databases">
        <authorList>
            <person name="Zhou Z."/>
            <person name="Wang G."/>
        </authorList>
    </citation>
    <scope>NUCLEOTIDE SEQUENCE [LARGE SCALE GENOMIC DNA]</scope>
    <source>
        <strain evidence="5 6">KCTC52004</strain>
    </source>
</reference>
<dbReference type="GO" id="GO:0008170">
    <property type="term" value="F:N-methyltransferase activity"/>
    <property type="evidence" value="ECO:0007669"/>
    <property type="project" value="InterPro"/>
</dbReference>